<proteinExistence type="predicted"/>
<dbReference type="EMBL" id="QXWZ01000053">
    <property type="protein sequence ID" value="NBI80400.1"/>
    <property type="molecule type" value="Genomic_DNA"/>
</dbReference>
<sequence length="82" mass="9083">ALGINSDKILEVSVDYGAALDRDQITANAWAREQNGVIKGFIYTVHVAPGENEQERIVEELNSCDAFLSNLTQFVAMLDQQQ</sequence>
<name>A0A845RJY9_9FIRM</name>
<dbReference type="AlphaFoldDB" id="A0A845RJY9"/>
<organism evidence="1 2">
    <name type="scientific">Anaerotruncus colihominis</name>
    <dbReference type="NCBI Taxonomy" id="169435"/>
    <lineage>
        <taxon>Bacteria</taxon>
        <taxon>Bacillati</taxon>
        <taxon>Bacillota</taxon>
        <taxon>Clostridia</taxon>
        <taxon>Eubacteriales</taxon>
        <taxon>Oscillospiraceae</taxon>
        <taxon>Anaerotruncus</taxon>
    </lineage>
</organism>
<evidence type="ECO:0000313" key="1">
    <source>
        <dbReference type="EMBL" id="NBI80400.1"/>
    </source>
</evidence>
<accession>A0A845RJY9</accession>
<comment type="caution">
    <text evidence="1">The sequence shown here is derived from an EMBL/GenBank/DDBJ whole genome shotgun (WGS) entry which is preliminary data.</text>
</comment>
<dbReference type="Proteomes" id="UP000446348">
    <property type="component" value="Unassembled WGS sequence"/>
</dbReference>
<reference evidence="1 2" key="1">
    <citation type="submission" date="2018-08" db="EMBL/GenBank/DDBJ databases">
        <title>Murine metabolic-syndrome-specific gut microbial biobank.</title>
        <authorList>
            <person name="Liu C."/>
        </authorList>
    </citation>
    <scope>NUCLEOTIDE SEQUENCE [LARGE SCALE GENOMIC DNA]</scope>
    <source>
        <strain evidence="1 2">X69</strain>
    </source>
</reference>
<gene>
    <name evidence="1" type="ORF">D3Z39_16380</name>
</gene>
<feature type="non-terminal residue" evidence="1">
    <location>
        <position position="1"/>
    </location>
</feature>
<dbReference type="RefSeq" id="WP_207709068.1">
    <property type="nucleotide sequence ID" value="NZ_QXWZ01000053.1"/>
</dbReference>
<evidence type="ECO:0000313" key="2">
    <source>
        <dbReference type="Proteomes" id="UP000446348"/>
    </source>
</evidence>
<protein>
    <submittedName>
        <fullName evidence="1">Uncharacterized protein</fullName>
    </submittedName>
</protein>